<feature type="region of interest" description="Disordered" evidence="1">
    <location>
        <begin position="95"/>
        <end position="127"/>
    </location>
</feature>
<organism evidence="2 3">
    <name type="scientific">Pseudofrankia inefficax (strain DSM 45817 / CECT 9037 / DDB 130130 / EuI1c)</name>
    <name type="common">Frankia inefficax</name>
    <dbReference type="NCBI Taxonomy" id="298654"/>
    <lineage>
        <taxon>Bacteria</taxon>
        <taxon>Bacillati</taxon>
        <taxon>Actinomycetota</taxon>
        <taxon>Actinomycetes</taxon>
        <taxon>Frankiales</taxon>
        <taxon>Frankiaceae</taxon>
        <taxon>Pseudofrankia</taxon>
    </lineage>
</organism>
<dbReference type="EMBL" id="CP002299">
    <property type="protein sequence ID" value="ADP79672.1"/>
    <property type="molecule type" value="Genomic_DNA"/>
</dbReference>
<sequence>MIVRCELDGGSDRSATVPARIAERIGDVGEMARGLLVAIPGAARIQIWSDGRSFGDEPNADVRAPLADPPRPSNLVLDVATAVIVLADIARTIPTGPPPWLNRGQGRAAAAPGVPRGRATRGPLPPV</sequence>
<dbReference type="AlphaFoldDB" id="E3J8T9"/>
<proteinExistence type="predicted"/>
<keyword evidence="3" id="KW-1185">Reference proteome</keyword>
<name>E3J8T9_PSEI1</name>
<evidence type="ECO:0000256" key="1">
    <source>
        <dbReference type="SAM" id="MobiDB-lite"/>
    </source>
</evidence>
<accession>E3J8T9</accession>
<evidence type="ECO:0000313" key="3">
    <source>
        <dbReference type="Proteomes" id="UP000002484"/>
    </source>
</evidence>
<protein>
    <submittedName>
        <fullName evidence="2">Uncharacterized protein</fullName>
    </submittedName>
</protein>
<reference evidence="2 3" key="1">
    <citation type="submission" date="2010-10" db="EMBL/GenBank/DDBJ databases">
        <title>Complete sequence of Frankia sp. EuI1c.</title>
        <authorList>
            <consortium name="US DOE Joint Genome Institute"/>
            <person name="Lucas S."/>
            <person name="Copeland A."/>
            <person name="Lapidus A."/>
            <person name="Cheng J.-F."/>
            <person name="Bruce D."/>
            <person name="Goodwin L."/>
            <person name="Pitluck S."/>
            <person name="Chertkov O."/>
            <person name="Detter J.C."/>
            <person name="Han C."/>
            <person name="Tapia R."/>
            <person name="Land M."/>
            <person name="Hauser L."/>
            <person name="Jeffries C."/>
            <person name="Kyrpides N."/>
            <person name="Ivanova N."/>
            <person name="Mikhailova N."/>
            <person name="Beauchemin N."/>
            <person name="Sen A."/>
            <person name="Sur S.A."/>
            <person name="Gtari M."/>
            <person name="Wall L."/>
            <person name="Tisa L."/>
            <person name="Woyke T."/>
        </authorList>
    </citation>
    <scope>NUCLEOTIDE SEQUENCE [LARGE SCALE GENOMIC DNA]</scope>
    <source>
        <strain evidence="3">DSM 45817 / CECT 9037 / EuI1c</strain>
    </source>
</reference>
<gene>
    <name evidence="2" type="ordered locus">FraEuI1c_1614</name>
</gene>
<dbReference type="HOGENOM" id="CLU_1967327_0_0_11"/>
<dbReference type="InParanoid" id="E3J8T9"/>
<evidence type="ECO:0000313" key="2">
    <source>
        <dbReference type="EMBL" id="ADP79672.1"/>
    </source>
</evidence>
<dbReference type="Proteomes" id="UP000002484">
    <property type="component" value="Chromosome"/>
</dbReference>
<dbReference type="KEGG" id="fri:FraEuI1c_1614"/>
<feature type="compositionally biased region" description="Low complexity" evidence="1">
    <location>
        <begin position="103"/>
        <end position="127"/>
    </location>
</feature>